<dbReference type="Pfam" id="PF00172">
    <property type="entry name" value="Zn_clus"/>
    <property type="match status" value="1"/>
</dbReference>
<sequence>MLRASSNMPGILPMKVIKVGNGAQSRIAQACDRCRSKKIRCDGIRPCCTQCANVGFECKTSDKLSRRAFPRGYTESLEERVRALEAEVRDLKNLLDEKDEKIDVLSRIHSFSPSSQQRATASVRSPSESVKSGVPDTNEGVIQVQEPLSLGESSDVEFGIANIRGYSGVFTTRLMDQGRLPPNVSTKALTTSPAPISASRTDQVIKTAPRLVSDQLINIFFQEWAPLYPVVHRPTILKAYEQYLSNTDTLQGSRHDMAQLNLIFGIAALTSTTRTNQDPTFFENNWSPVLESLSGDVSVSTLQCYVLAQMYCMTKGDYTGLLRYRGSAVSLCHQLRLHQSQKRFSSNALIAETRKKVFWCQYVVDRFASALTGLPVLLREGDIRTEYPEDIDDENVTETGFLPTLPGESTRISSAIALFAACRILNKALEDLYPSDGGYEIPISKLRLVAGQLDGWVKTLPPHLRLEFSQDKPSTNVTSSRSPLLSLVYYFIRSLIHRPAVCFGEEQIRSSSALAVSDCSKRIIQILQLLDERRLCLSLSINRSELVFSSGLGLLWQSIGLKRDSKLIKESQKLLTAIIDQLESESPVAAAEFSTLANALVSLDGGKRATSDKPREMSPPEQKSSRSPKKQLQALKARLAASAGFGQPAKPDSPSRRNTISGASPHIAQRQIRSSSWASLPTPENLHLPGDKMYYPSHPLGYDQGHMLSSSVPSEAAHGAITMSDWEFVLSDMDRGYSNIFTGIYGGKECGDDAGPFASLTAEYAPKPDSMTAPLPGSHSDLQGLSPEAWSSSSNSDVAPTREMAAQSVLSYSDESMGSTEEAVPYNDLRLSPEEQASLLDPFRGVVIPATEDEVTEFGLMNGWDRRLAV</sequence>
<comment type="subcellular location">
    <subcellularLocation>
        <location evidence="1">Nucleus</location>
    </subcellularLocation>
</comment>
<reference evidence="11 12" key="1">
    <citation type="submission" date="2014-06" db="EMBL/GenBank/DDBJ databases">
        <title>The Genome of the Aflatoxigenic Filamentous Fungus Aspergillus nomius.</title>
        <authorList>
            <person name="Moore M.G."/>
            <person name="Shannon B.M."/>
            <person name="Brian M.M."/>
        </authorList>
    </citation>
    <scope>NUCLEOTIDE SEQUENCE [LARGE SCALE GENOMIC DNA]</scope>
    <source>
        <strain evidence="11 12">NRRL 13137</strain>
    </source>
</reference>
<evidence type="ECO:0000256" key="5">
    <source>
        <dbReference type="ARBA" id="ARBA00023125"/>
    </source>
</evidence>
<evidence type="ECO:0000256" key="8">
    <source>
        <dbReference type="SAM" id="Coils"/>
    </source>
</evidence>
<feature type="compositionally biased region" description="Polar residues" evidence="9">
    <location>
        <begin position="789"/>
        <end position="798"/>
    </location>
</feature>
<dbReference type="GO" id="GO:0008270">
    <property type="term" value="F:zinc ion binding"/>
    <property type="evidence" value="ECO:0007669"/>
    <property type="project" value="InterPro"/>
</dbReference>
<dbReference type="GO" id="GO:0003677">
    <property type="term" value="F:DNA binding"/>
    <property type="evidence" value="ECO:0007669"/>
    <property type="project" value="UniProtKB-KW"/>
</dbReference>
<evidence type="ECO:0000256" key="9">
    <source>
        <dbReference type="SAM" id="MobiDB-lite"/>
    </source>
</evidence>
<dbReference type="GO" id="GO:0009893">
    <property type="term" value="P:positive regulation of metabolic process"/>
    <property type="evidence" value="ECO:0007669"/>
    <property type="project" value="UniProtKB-ARBA"/>
</dbReference>
<dbReference type="Pfam" id="PF04082">
    <property type="entry name" value="Fungal_trans"/>
    <property type="match status" value="1"/>
</dbReference>
<evidence type="ECO:0000313" key="12">
    <source>
        <dbReference type="Proteomes" id="UP000037505"/>
    </source>
</evidence>
<comment type="caution">
    <text evidence="11">The sequence shown here is derived from an EMBL/GenBank/DDBJ whole genome shotgun (WGS) entry which is preliminary data.</text>
</comment>
<dbReference type="GeneID" id="26804177"/>
<dbReference type="InterPro" id="IPR050987">
    <property type="entry name" value="AtrR-like"/>
</dbReference>
<evidence type="ECO:0000256" key="2">
    <source>
        <dbReference type="ARBA" id="ARBA00022723"/>
    </source>
</evidence>
<dbReference type="PANTHER" id="PTHR46910:SF12">
    <property type="entry name" value="REGULATORY PROTEIN CAT8"/>
    <property type="match status" value="1"/>
</dbReference>
<keyword evidence="12" id="KW-1185">Reference proteome</keyword>
<feature type="compositionally biased region" description="Low complexity" evidence="9">
    <location>
        <begin position="630"/>
        <end position="643"/>
    </location>
</feature>
<dbReference type="EMBL" id="JNOM01000027">
    <property type="protein sequence ID" value="KNG89614.1"/>
    <property type="molecule type" value="Genomic_DNA"/>
</dbReference>
<dbReference type="GO" id="GO:0005634">
    <property type="term" value="C:nucleus"/>
    <property type="evidence" value="ECO:0007669"/>
    <property type="project" value="UniProtKB-SubCell"/>
</dbReference>
<organism evidence="11 12">
    <name type="scientific">Aspergillus nomiae NRRL (strain ATCC 15546 / NRRL 13137 / CBS 260.88 / M93)</name>
    <dbReference type="NCBI Taxonomy" id="1509407"/>
    <lineage>
        <taxon>Eukaryota</taxon>
        <taxon>Fungi</taxon>
        <taxon>Dikarya</taxon>
        <taxon>Ascomycota</taxon>
        <taxon>Pezizomycotina</taxon>
        <taxon>Eurotiomycetes</taxon>
        <taxon>Eurotiomycetidae</taxon>
        <taxon>Eurotiales</taxon>
        <taxon>Aspergillaceae</taxon>
        <taxon>Aspergillus</taxon>
        <taxon>Aspergillus subgen. Circumdati</taxon>
    </lineage>
</organism>
<dbReference type="CDD" id="cd12148">
    <property type="entry name" value="fungal_TF_MHR"/>
    <property type="match status" value="1"/>
</dbReference>
<feature type="coiled-coil region" evidence="8">
    <location>
        <begin position="74"/>
        <end position="108"/>
    </location>
</feature>
<keyword evidence="6" id="KW-0804">Transcription</keyword>
<dbReference type="InterPro" id="IPR001138">
    <property type="entry name" value="Zn2Cys6_DnaBD"/>
</dbReference>
<feature type="compositionally biased region" description="Basic and acidic residues" evidence="9">
    <location>
        <begin position="605"/>
        <end position="618"/>
    </location>
</feature>
<keyword evidence="7" id="KW-0539">Nucleus</keyword>
<feature type="domain" description="Zn(2)-C6 fungal-type" evidence="10">
    <location>
        <begin position="30"/>
        <end position="60"/>
    </location>
</feature>
<dbReference type="FunFam" id="4.10.240.10:FF:000007">
    <property type="entry name" value="C6 transcription factor FacB"/>
    <property type="match status" value="1"/>
</dbReference>
<feature type="region of interest" description="Disordered" evidence="9">
    <location>
        <begin position="115"/>
        <end position="136"/>
    </location>
</feature>
<evidence type="ECO:0000256" key="7">
    <source>
        <dbReference type="ARBA" id="ARBA00023242"/>
    </source>
</evidence>
<dbReference type="PANTHER" id="PTHR46910">
    <property type="entry name" value="TRANSCRIPTION FACTOR PDR1"/>
    <property type="match status" value="1"/>
</dbReference>
<dbReference type="GO" id="GO:0000981">
    <property type="term" value="F:DNA-binding transcription factor activity, RNA polymerase II-specific"/>
    <property type="evidence" value="ECO:0007669"/>
    <property type="project" value="InterPro"/>
</dbReference>
<keyword evidence="2" id="KW-0479">Metal-binding</keyword>
<keyword evidence="4" id="KW-0805">Transcription regulation</keyword>
<dbReference type="CDD" id="cd15485">
    <property type="entry name" value="ZIP_Cat8"/>
    <property type="match status" value="1"/>
</dbReference>
<dbReference type="CDD" id="cd00067">
    <property type="entry name" value="GAL4"/>
    <property type="match status" value="1"/>
</dbReference>
<dbReference type="OrthoDB" id="10001928at2759"/>
<gene>
    <name evidence="11" type="ORF">ANOM_002373</name>
</gene>
<dbReference type="SUPFAM" id="SSF57701">
    <property type="entry name" value="Zn2/Cys6 DNA-binding domain"/>
    <property type="match status" value="1"/>
</dbReference>
<evidence type="ECO:0000256" key="4">
    <source>
        <dbReference type="ARBA" id="ARBA00023015"/>
    </source>
</evidence>
<evidence type="ECO:0000313" key="11">
    <source>
        <dbReference type="EMBL" id="KNG89614.1"/>
    </source>
</evidence>
<keyword evidence="8" id="KW-0175">Coiled coil</keyword>
<proteinExistence type="predicted"/>
<dbReference type="GO" id="GO:0006351">
    <property type="term" value="P:DNA-templated transcription"/>
    <property type="evidence" value="ECO:0007669"/>
    <property type="project" value="InterPro"/>
</dbReference>
<dbReference type="Proteomes" id="UP000037505">
    <property type="component" value="Unassembled WGS sequence"/>
</dbReference>
<dbReference type="InterPro" id="IPR007219">
    <property type="entry name" value="XnlR_reg_dom"/>
</dbReference>
<dbReference type="RefSeq" id="XP_015410537.1">
    <property type="nucleotide sequence ID" value="XM_015547630.1"/>
</dbReference>
<feature type="compositionally biased region" description="Polar residues" evidence="9">
    <location>
        <begin position="115"/>
        <end position="130"/>
    </location>
</feature>
<dbReference type="SMART" id="SM00066">
    <property type="entry name" value="GAL4"/>
    <property type="match status" value="1"/>
</dbReference>
<feature type="region of interest" description="Disordered" evidence="9">
    <location>
        <begin position="605"/>
        <end position="680"/>
    </location>
</feature>
<evidence type="ECO:0000256" key="1">
    <source>
        <dbReference type="ARBA" id="ARBA00004123"/>
    </source>
</evidence>
<dbReference type="SMART" id="SM00906">
    <property type="entry name" value="Fungal_trans"/>
    <property type="match status" value="1"/>
</dbReference>
<protein>
    <submittedName>
        <fullName evidence="11">Acetate regulatory DNA binding protein FacB</fullName>
    </submittedName>
</protein>
<dbReference type="PROSITE" id="PS50048">
    <property type="entry name" value="ZN2_CY6_FUNGAL_2"/>
    <property type="match status" value="1"/>
</dbReference>
<dbReference type="PROSITE" id="PS00463">
    <property type="entry name" value="ZN2_CY6_FUNGAL_1"/>
    <property type="match status" value="1"/>
</dbReference>
<evidence type="ECO:0000259" key="10">
    <source>
        <dbReference type="PROSITE" id="PS50048"/>
    </source>
</evidence>
<keyword evidence="5" id="KW-0238">DNA-binding</keyword>
<evidence type="ECO:0000256" key="3">
    <source>
        <dbReference type="ARBA" id="ARBA00022833"/>
    </source>
</evidence>
<feature type="region of interest" description="Disordered" evidence="9">
    <location>
        <begin position="768"/>
        <end position="802"/>
    </location>
</feature>
<name>A0A0L1JCW0_ASPN3</name>
<keyword evidence="3" id="KW-0862">Zinc</keyword>
<dbReference type="STRING" id="1509407.A0A0L1JCW0"/>
<dbReference type="AlphaFoldDB" id="A0A0L1JCW0"/>
<dbReference type="InterPro" id="IPR036864">
    <property type="entry name" value="Zn2-C6_fun-type_DNA-bd_sf"/>
</dbReference>
<dbReference type="Gene3D" id="4.10.240.10">
    <property type="entry name" value="Zn(2)-C6 fungal-type DNA-binding domain"/>
    <property type="match status" value="1"/>
</dbReference>
<accession>A0A0L1JCW0</accession>
<evidence type="ECO:0000256" key="6">
    <source>
        <dbReference type="ARBA" id="ARBA00023163"/>
    </source>
</evidence>